<dbReference type="Proteomes" id="UP000298595">
    <property type="component" value="Plasmid p1"/>
</dbReference>
<dbReference type="KEGG" id="aare:D3093_17360"/>
<proteinExistence type="predicted"/>
<dbReference type="EMBL" id="CP032322">
    <property type="protein sequence ID" value="QCN97060.1"/>
    <property type="molecule type" value="Genomic_DNA"/>
</dbReference>
<dbReference type="AlphaFoldDB" id="A0A4D8PIG8"/>
<protein>
    <submittedName>
        <fullName evidence="2">DUF927 domain-containing protein</fullName>
    </submittedName>
</protein>
<keyword evidence="2" id="KW-0614">Plasmid</keyword>
<dbReference type="InterPro" id="IPR009270">
    <property type="entry name" value="DUF927"/>
</dbReference>
<feature type="domain" description="DUF927" evidence="1">
    <location>
        <begin position="90"/>
        <end position="288"/>
    </location>
</feature>
<accession>A0A4D8PIG8</accession>
<reference evidence="2 3" key="1">
    <citation type="submission" date="2018-09" db="EMBL/GenBank/DDBJ databases">
        <title>Whole genome based analysis of evolution and adaptive divergence in Indian and Brazilian strains of Azospirillum brasilense.</title>
        <authorList>
            <person name="Singh C."/>
            <person name="Tripathi A.K."/>
        </authorList>
    </citation>
    <scope>NUCLEOTIDE SEQUENCE [LARGE SCALE GENOMIC DNA]</scope>
    <source>
        <strain evidence="2 3">MTCC4035</strain>
        <plasmid evidence="2 3">p1</plasmid>
    </source>
</reference>
<evidence type="ECO:0000259" key="1">
    <source>
        <dbReference type="Pfam" id="PF06048"/>
    </source>
</evidence>
<name>A0A4D8PIG8_9PROT</name>
<geneLocation type="plasmid" evidence="2 3">
    <name>p1</name>
</geneLocation>
<evidence type="ECO:0000313" key="2">
    <source>
        <dbReference type="EMBL" id="QCN97060.1"/>
    </source>
</evidence>
<dbReference type="Pfam" id="PF06048">
    <property type="entry name" value="DUF927"/>
    <property type="match status" value="1"/>
</dbReference>
<sequence length="570" mass="63523">MQCTPFFFTTGMIMSKKSEQSDSLPEVTLTGFGRDERAGKTYRRYKVIDFKGVPRAILYAVEKGKDRASELMWRLEHQGRCKLPLASAAINRLINKIDAQNSTQEFVVTSQVGWVGDTVDATAAFCTPIRTYADSSQDIETDFQDVAVTHNFKVSGTLKQWQQHVAAFAHGNPLLMFVITVALASPLLKLLGVENGGFQLVGKSSTGKSSHLKAAFSIWGNVNEQGMDNWLMTENATDNKALTYCDTLLVLDEAGLAPGAIQQLLNTAYRLSSGTIKAKQTDTTRLRTYRLLFVSSAEHGLAKMAQDAGVQWNDGQLIRMIDIDANGGKNWGTFRNIHSATSPGEFADWVNSAATTYYGTAGDAFLEKLLRQVRENPEKLRAWLEKRRAYYRKHAPDVGLQSFHERVCKRFELVYAAGMLAIRYGVLPYSKKEMLEAVQYAHRKGMFEALAATSTPRPSAVQHVKAFIQNNKASFVVTGRMDKYEPAVLARAKAYWSKSDGGETFLFMPKFFKQEVCSGHSYHGILADLRREGFLHVYDGQGNTVTRKLPGHRMKKHVICIPARILNAAA</sequence>
<evidence type="ECO:0000313" key="3">
    <source>
        <dbReference type="Proteomes" id="UP000298595"/>
    </source>
</evidence>
<gene>
    <name evidence="2" type="ORF">D3093_17360</name>
</gene>
<organism evidence="2 3">
    <name type="scientific">Azospirillum argentinense</name>
    <dbReference type="NCBI Taxonomy" id="2970906"/>
    <lineage>
        <taxon>Bacteria</taxon>
        <taxon>Pseudomonadati</taxon>
        <taxon>Pseudomonadota</taxon>
        <taxon>Alphaproteobacteria</taxon>
        <taxon>Rhodospirillales</taxon>
        <taxon>Azospirillaceae</taxon>
        <taxon>Azospirillum</taxon>
    </lineage>
</organism>